<evidence type="ECO:0000313" key="3">
    <source>
        <dbReference type="Proteomes" id="UP000193553"/>
    </source>
</evidence>
<sequence length="162" mass="18696">MAGVVYVAFDGDNDKWAYGFMKGWKANKNVDFDFEDAHDLDEMTSRAQNETYVKSKLKERMKASTALVILVGEKTKNLYKFVRWEIELALELGLPVIVSNLNETNGRDAERCPAIIGDACAVHVPFKLSAIKHALEHWPSEYRRLDATERAKGYRYYDRKWD</sequence>
<dbReference type="InterPro" id="IPR015032">
    <property type="entry name" value="ThsB__TIR-like_domain"/>
</dbReference>
<organism evidence="2 3">
    <name type="scientific">Bradyrhizobium canariense</name>
    <dbReference type="NCBI Taxonomy" id="255045"/>
    <lineage>
        <taxon>Bacteria</taxon>
        <taxon>Pseudomonadati</taxon>
        <taxon>Pseudomonadota</taxon>
        <taxon>Alphaproteobacteria</taxon>
        <taxon>Hyphomicrobiales</taxon>
        <taxon>Nitrobacteraceae</taxon>
        <taxon>Bradyrhizobium</taxon>
    </lineage>
</organism>
<dbReference type="RefSeq" id="WP_085360243.1">
    <property type="nucleotide sequence ID" value="NZ_NAFD01000184.1"/>
</dbReference>
<gene>
    <name evidence="2" type="ORF">BSZ18_23350</name>
</gene>
<dbReference type="Proteomes" id="UP000193553">
    <property type="component" value="Unassembled WGS sequence"/>
</dbReference>
<comment type="caution">
    <text evidence="2">The sequence shown here is derived from an EMBL/GenBank/DDBJ whole genome shotgun (WGS) entry which is preliminary data.</text>
</comment>
<evidence type="ECO:0000313" key="2">
    <source>
        <dbReference type="EMBL" id="OSJ06091.1"/>
    </source>
</evidence>
<feature type="domain" description="Thoeris protein ThsB TIR-like" evidence="1">
    <location>
        <begin position="6"/>
        <end position="103"/>
    </location>
</feature>
<dbReference type="Pfam" id="PF08937">
    <property type="entry name" value="ThsB_TIR"/>
    <property type="match status" value="1"/>
</dbReference>
<proteinExistence type="predicted"/>
<evidence type="ECO:0000259" key="1">
    <source>
        <dbReference type="Pfam" id="PF08937"/>
    </source>
</evidence>
<protein>
    <recommendedName>
        <fullName evidence="1">Thoeris protein ThsB TIR-like domain-containing protein</fullName>
    </recommendedName>
</protein>
<dbReference type="Gene3D" id="3.40.50.11200">
    <property type="match status" value="1"/>
</dbReference>
<dbReference type="OrthoDB" id="2218415at2"/>
<dbReference type="EMBL" id="NAFI01000180">
    <property type="protein sequence ID" value="OSJ06091.1"/>
    <property type="molecule type" value="Genomic_DNA"/>
</dbReference>
<name>A0A1X3GN32_9BRAD</name>
<reference evidence="2 3" key="1">
    <citation type="submission" date="2017-03" db="EMBL/GenBank/DDBJ databases">
        <title>Whole genome sequences of fourteen strains of Bradyrhizobium canariense and one strain of Bradyrhizobium japonicum isolated from Lupinus (Papilionoideae: Genisteae) species in Algeria.</title>
        <authorList>
            <person name="Crovadore J."/>
            <person name="Chekireb D."/>
            <person name="Brachmann A."/>
            <person name="Chablais R."/>
            <person name="Cochard B."/>
            <person name="Lefort F."/>
        </authorList>
    </citation>
    <scope>NUCLEOTIDE SEQUENCE [LARGE SCALE GENOMIC DNA]</scope>
    <source>
        <strain evidence="2 3">UBMA195</strain>
    </source>
</reference>
<dbReference type="AlphaFoldDB" id="A0A1X3GN32"/>
<accession>A0A1X3GN32</accession>